<dbReference type="SMART" id="SM00220">
    <property type="entry name" value="S_TKc"/>
    <property type="match status" value="1"/>
</dbReference>
<dbReference type="InterPro" id="IPR011009">
    <property type="entry name" value="Kinase-like_dom_sf"/>
</dbReference>
<feature type="region of interest" description="Disordered" evidence="6">
    <location>
        <begin position="879"/>
        <end position="902"/>
    </location>
</feature>
<keyword evidence="3 8" id="KW-0418">Kinase</keyword>
<evidence type="ECO:0000256" key="1">
    <source>
        <dbReference type="ARBA" id="ARBA00022679"/>
    </source>
</evidence>
<dbReference type="RefSeq" id="WP_201824078.1">
    <property type="nucleotide sequence ID" value="NZ_JAERRA010000001.1"/>
</dbReference>
<dbReference type="SUPFAM" id="SSF56112">
    <property type="entry name" value="Protein kinase-like (PK-like)"/>
    <property type="match status" value="1"/>
</dbReference>
<keyword evidence="8" id="KW-0723">Serine/threonine-protein kinase</keyword>
<keyword evidence="2 5" id="KW-0547">Nucleotide-binding</keyword>
<dbReference type="InterPro" id="IPR008271">
    <property type="entry name" value="Ser/Thr_kinase_AS"/>
</dbReference>
<dbReference type="PROSITE" id="PS00108">
    <property type="entry name" value="PROTEIN_KINASE_ST"/>
    <property type="match status" value="1"/>
</dbReference>
<dbReference type="InterPro" id="IPR017441">
    <property type="entry name" value="Protein_kinase_ATP_BS"/>
</dbReference>
<evidence type="ECO:0000313" key="8">
    <source>
        <dbReference type="EMBL" id="MBL0718984.1"/>
    </source>
</evidence>
<keyword evidence="1" id="KW-0808">Transferase</keyword>
<evidence type="ECO:0000259" key="7">
    <source>
        <dbReference type="PROSITE" id="PS50011"/>
    </source>
</evidence>
<dbReference type="InterPro" id="IPR000719">
    <property type="entry name" value="Prot_kinase_dom"/>
</dbReference>
<dbReference type="GO" id="GO:0005524">
    <property type="term" value="F:ATP binding"/>
    <property type="evidence" value="ECO:0007669"/>
    <property type="project" value="UniProtKB-UniRule"/>
</dbReference>
<evidence type="ECO:0000313" key="9">
    <source>
        <dbReference type="Proteomes" id="UP000643207"/>
    </source>
</evidence>
<dbReference type="PANTHER" id="PTHR43289:SF34">
    <property type="entry name" value="SERINE_THREONINE-PROTEIN KINASE YBDM-RELATED"/>
    <property type="match status" value="1"/>
</dbReference>
<evidence type="ECO:0000256" key="6">
    <source>
        <dbReference type="SAM" id="MobiDB-lite"/>
    </source>
</evidence>
<evidence type="ECO:0000256" key="5">
    <source>
        <dbReference type="PROSITE-ProRule" id="PRU10141"/>
    </source>
</evidence>
<dbReference type="Proteomes" id="UP000643207">
    <property type="component" value="Unassembled WGS sequence"/>
</dbReference>
<evidence type="ECO:0000256" key="3">
    <source>
        <dbReference type="ARBA" id="ARBA00022777"/>
    </source>
</evidence>
<dbReference type="EMBL" id="JAERRA010000001">
    <property type="protein sequence ID" value="MBL0718984.1"/>
    <property type="molecule type" value="Genomic_DNA"/>
</dbReference>
<dbReference type="Gene3D" id="3.30.200.20">
    <property type="entry name" value="Phosphorylase Kinase, domain 1"/>
    <property type="match status" value="1"/>
</dbReference>
<comment type="caution">
    <text evidence="8">The sequence shown here is derived from an EMBL/GenBank/DDBJ whole genome shotgun (WGS) entry which is preliminary data.</text>
</comment>
<dbReference type="PROSITE" id="PS50011">
    <property type="entry name" value="PROTEIN_KINASE_DOM"/>
    <property type="match status" value="1"/>
</dbReference>
<keyword evidence="4 5" id="KW-0067">ATP-binding</keyword>
<accession>A0A9X1BQL3</accession>
<feature type="domain" description="Protein kinase" evidence="7">
    <location>
        <begin position="84"/>
        <end position="366"/>
    </location>
</feature>
<name>A0A9X1BQL3_9BURK</name>
<protein>
    <submittedName>
        <fullName evidence="8">Serine/threonine protein kinase</fullName>
    </submittedName>
</protein>
<dbReference type="PROSITE" id="PS00107">
    <property type="entry name" value="PROTEIN_KINASE_ATP"/>
    <property type="match status" value="1"/>
</dbReference>
<dbReference type="CDD" id="cd14014">
    <property type="entry name" value="STKc_PknB_like"/>
    <property type="match status" value="1"/>
</dbReference>
<gene>
    <name evidence="8" type="ORF">JI742_03680</name>
</gene>
<evidence type="ECO:0000256" key="4">
    <source>
        <dbReference type="ARBA" id="ARBA00022840"/>
    </source>
</evidence>
<evidence type="ECO:0000256" key="2">
    <source>
        <dbReference type="ARBA" id="ARBA00022741"/>
    </source>
</evidence>
<dbReference type="AlphaFoldDB" id="A0A9X1BQL3"/>
<dbReference type="GO" id="GO:0004674">
    <property type="term" value="F:protein serine/threonine kinase activity"/>
    <property type="evidence" value="ECO:0007669"/>
    <property type="project" value="UniProtKB-KW"/>
</dbReference>
<dbReference type="PANTHER" id="PTHR43289">
    <property type="entry name" value="MITOGEN-ACTIVATED PROTEIN KINASE KINASE KINASE 20-RELATED"/>
    <property type="match status" value="1"/>
</dbReference>
<dbReference type="Pfam" id="PF00069">
    <property type="entry name" value="Pkinase"/>
    <property type="match status" value="1"/>
</dbReference>
<organism evidence="8 9">
    <name type="scientific">Aquariibacter lacus</name>
    <dbReference type="NCBI Taxonomy" id="2801332"/>
    <lineage>
        <taxon>Bacteria</taxon>
        <taxon>Pseudomonadati</taxon>
        <taxon>Pseudomonadota</taxon>
        <taxon>Betaproteobacteria</taxon>
        <taxon>Burkholderiales</taxon>
        <taxon>Sphaerotilaceae</taxon>
        <taxon>Aquariibacter</taxon>
    </lineage>
</organism>
<feature type="binding site" evidence="5">
    <location>
        <position position="115"/>
    </location>
    <ligand>
        <name>ATP</name>
        <dbReference type="ChEBI" id="CHEBI:30616"/>
    </ligand>
</feature>
<sequence length="902" mass="97792">MSPSPPDPARWAELSARIDMLLDLDLAARAAHLDALRAAGQGAEAEELAALLNELAALDAEGFLDQPALGGGAAARGGQTLGAYTLEHALGEGGMGSVWQARRTDGRYEGRVAIKLLRTGLRSRGEAERFAREGQLLARLDHPHIARLIDAGVGPDGQPYLVLDHVEGLPIDQHCEQLGLDLPARLRLFLDVLSAVAHAHSRLILHRDLKPSNILVSAQGQVKLLDFGIGKLLADAETPGQATELTREAGSAFTPQYAAPEQLQGGEVTTATDVYALGVLLYTLLSGEHPTPAPTATTLDRLRAVVEHTPRRLSETVLRQGGAAAARRARLLRGDLETVVAKALKKAPAERYATAAEFADDLRRWLRQEPVRARPDRAAYRLRKFVQRNRWAVLAGSLSGALLLVSAGLALRQAEEANRQRQQAEGLLEFMLGDLRERLDAVGRLDVLDAVGSKVLAYYASQPARRQRGEDLLRQAAVLQMLSDLAEERGRLAEAERSRRAAADTTAMLLAMSPDDPDRIAAHSLSLDRLGWVAGLRGEMAMWVAAIQDSLALSERGLTIAPEHPGLLDSYTGGLSNMGVVLMEQHDLPAALARHEAARRKVIELAQRVPGQWIYAAHGAGWQARALAAHGKLREALEGARRMLSLVRQPPQAGSDQRVHYIEASAQIITAQYLLEMGELAASRQAQTPGLDRLREMIAAERESVFNTWQLGVALVQDARLLRLQGRPADSALRLGEVDAMLARAQPEVDPQDVEWQRLLPAMLLAERLRLRPEDEASRAAARALLDRLPRDAPGQQRLFASHQRLAAELAVALARACERAGRPAEANQAWDDSLRLSEDGARAGNPALIAVKLRALLAQGRRAEAEALREALRASDWRHPDDGDLGIEPAVAPLQAASASP</sequence>
<reference evidence="8 9" key="1">
    <citation type="submission" date="2021-01" db="EMBL/GenBank/DDBJ databases">
        <title>Piscinibacter sp. Jin2 Genome sequencing and assembly.</title>
        <authorList>
            <person name="Kim I."/>
        </authorList>
    </citation>
    <scope>NUCLEOTIDE SEQUENCE [LARGE SCALE GENOMIC DNA]</scope>
    <source>
        <strain evidence="8 9">Jin2</strain>
    </source>
</reference>
<keyword evidence="9" id="KW-1185">Reference proteome</keyword>
<dbReference type="Gene3D" id="1.10.510.10">
    <property type="entry name" value="Transferase(Phosphotransferase) domain 1"/>
    <property type="match status" value="1"/>
</dbReference>
<proteinExistence type="predicted"/>